<evidence type="ECO:0000313" key="3">
    <source>
        <dbReference type="Proteomes" id="UP000003706"/>
    </source>
</evidence>
<dbReference type="EMBL" id="AGJL01000047">
    <property type="protein sequence ID" value="EHP84694.1"/>
    <property type="molecule type" value="Genomic_DNA"/>
</dbReference>
<dbReference type="InterPro" id="IPR002802">
    <property type="entry name" value="Endo_dU"/>
</dbReference>
<dbReference type="PIRSF" id="PIRSF006380">
    <property type="entry name" value="UCP006380"/>
    <property type="match status" value="1"/>
</dbReference>
<dbReference type="PANTHER" id="PTHR39518:SF2">
    <property type="entry name" value="UPF0215 PROTEIN MJ1150"/>
    <property type="match status" value="1"/>
</dbReference>
<keyword evidence="3" id="KW-1185">Reference proteome</keyword>
<proteinExistence type="inferred from homology"/>
<dbReference type="AlphaFoldDB" id="H1L0L0"/>
<evidence type="ECO:0000256" key="1">
    <source>
        <dbReference type="HAMAP-Rule" id="MF_00582"/>
    </source>
</evidence>
<dbReference type="Gene3D" id="3.30.2170.10">
    <property type="entry name" value="archaeoglobus fulgidus dsm 4304 superfamily"/>
    <property type="match status" value="1"/>
</dbReference>
<dbReference type="PATRIC" id="fig|647171.4.peg.1542"/>
<dbReference type="RefSeq" id="WP_007045010.1">
    <property type="nucleotide sequence ID" value="NZ_AGJL01000047.1"/>
</dbReference>
<comment type="similarity">
    <text evidence="1">Belongs to the UPF0215 family.</text>
</comment>
<organism evidence="2 3">
    <name type="scientific">Methanotorris formicicus Mc-S-70</name>
    <dbReference type="NCBI Taxonomy" id="647171"/>
    <lineage>
        <taxon>Archaea</taxon>
        <taxon>Methanobacteriati</taxon>
        <taxon>Methanobacteriota</taxon>
        <taxon>Methanomada group</taxon>
        <taxon>Methanococci</taxon>
        <taxon>Methanococcales</taxon>
        <taxon>Methanocaldococcaceae</taxon>
        <taxon>Methanotorris</taxon>
    </lineage>
</organism>
<dbReference type="Proteomes" id="UP000003706">
    <property type="component" value="Unassembled WGS sequence"/>
</dbReference>
<protein>
    <recommendedName>
        <fullName evidence="1">UPF0215 protein MetfoDRAFT_1584</fullName>
    </recommendedName>
</protein>
<evidence type="ECO:0000313" key="2">
    <source>
        <dbReference type="EMBL" id="EHP84694.1"/>
    </source>
</evidence>
<sequence length="180" mass="20643">MKDEIGVIGFDDAPFYKNDKTALLIATYFRGNRILDGVYFKKIQKDGKDATEKIVDVVKGKHYPKINAIFLYGVTFGGFNIADIFKINEETKKPVVVVIRKNPNRIDMINALKKHFNDWKERAELLNSFPEPEPIEGIYIQYVGIDGKEVKELIKKTRLKSKVPECLRIAHLIGRGFLDL</sequence>
<dbReference type="Pfam" id="PF01949">
    <property type="entry name" value="Endo_dU"/>
    <property type="match status" value="1"/>
</dbReference>
<dbReference type="PANTHER" id="PTHR39518">
    <property type="entry name" value="UPF0215 PROTEIN MJ1150"/>
    <property type="match status" value="1"/>
</dbReference>
<dbReference type="OrthoDB" id="15207at2157"/>
<gene>
    <name evidence="2" type="ORF">MetfoDRAFT_1584</name>
</gene>
<name>H1L0L0_9EURY</name>
<reference evidence="2 3" key="1">
    <citation type="submission" date="2011-09" db="EMBL/GenBank/DDBJ databases">
        <title>The draft genome of Methanotorris formicicus Mc-S-70.</title>
        <authorList>
            <consortium name="US DOE Joint Genome Institute (JGI-PGF)"/>
            <person name="Lucas S."/>
            <person name="Han J."/>
            <person name="Lapidus A."/>
            <person name="Cheng J.-F."/>
            <person name="Goodwin L."/>
            <person name="Pitluck S."/>
            <person name="Peters L."/>
            <person name="Land M.L."/>
            <person name="Hauser L."/>
            <person name="Sieprawska-Lupa M."/>
            <person name="Takai K."/>
            <person name="Miyazaki J."/>
            <person name="Whitman W."/>
            <person name="Woyke T.J."/>
        </authorList>
    </citation>
    <scope>NUCLEOTIDE SEQUENCE [LARGE SCALE GENOMIC DNA]</scope>
    <source>
        <strain evidence="2 3">Mc-S-70</strain>
    </source>
</reference>
<comment type="caution">
    <text evidence="2">The sequence shown here is derived from an EMBL/GenBank/DDBJ whole genome shotgun (WGS) entry which is preliminary data.</text>
</comment>
<dbReference type="HAMAP" id="MF_00582">
    <property type="entry name" value="UPF0215"/>
    <property type="match status" value="1"/>
</dbReference>
<dbReference type="STRING" id="647171.MetfoDRAFT_1584"/>
<accession>H1L0L0</accession>